<feature type="compositionally biased region" description="Basic and acidic residues" evidence="1">
    <location>
        <begin position="88"/>
        <end position="104"/>
    </location>
</feature>
<accession>A0ABT3FPF9</accession>
<name>A0ABT3FPF9_9BACT</name>
<feature type="region of interest" description="Disordered" evidence="1">
    <location>
        <begin position="78"/>
        <end position="126"/>
    </location>
</feature>
<feature type="chain" id="PRO_5045249246" evidence="2">
    <location>
        <begin position="26"/>
        <end position="293"/>
    </location>
</feature>
<reference evidence="3 4" key="1">
    <citation type="submission" date="2022-10" db="EMBL/GenBank/DDBJ databases">
        <title>Luteolibacter flavescens strain MCCC 1K03193, whole genome shotgun sequencing project.</title>
        <authorList>
            <person name="Zhao G."/>
            <person name="Shen L."/>
        </authorList>
    </citation>
    <scope>NUCLEOTIDE SEQUENCE [LARGE SCALE GENOMIC DNA]</scope>
    <source>
        <strain evidence="3 4">MCCC 1K03193</strain>
    </source>
</reference>
<organism evidence="3 4">
    <name type="scientific">Luteolibacter flavescens</name>
    <dbReference type="NCBI Taxonomy" id="1859460"/>
    <lineage>
        <taxon>Bacteria</taxon>
        <taxon>Pseudomonadati</taxon>
        <taxon>Verrucomicrobiota</taxon>
        <taxon>Verrucomicrobiia</taxon>
        <taxon>Verrucomicrobiales</taxon>
        <taxon>Verrucomicrobiaceae</taxon>
        <taxon>Luteolibacter</taxon>
    </lineage>
</organism>
<feature type="signal peptide" evidence="2">
    <location>
        <begin position="1"/>
        <end position="25"/>
    </location>
</feature>
<keyword evidence="2" id="KW-0732">Signal</keyword>
<gene>
    <name evidence="3" type="ORF">OKA04_12045</name>
</gene>
<dbReference type="EMBL" id="JAPDDS010000006">
    <property type="protein sequence ID" value="MCW1885462.1"/>
    <property type="molecule type" value="Genomic_DNA"/>
</dbReference>
<keyword evidence="4" id="KW-1185">Reference proteome</keyword>
<dbReference type="Proteomes" id="UP001207930">
    <property type="component" value="Unassembled WGS sequence"/>
</dbReference>
<dbReference type="RefSeq" id="WP_264501419.1">
    <property type="nucleotide sequence ID" value="NZ_JAPDDS010000006.1"/>
</dbReference>
<evidence type="ECO:0000313" key="4">
    <source>
        <dbReference type="Proteomes" id="UP001207930"/>
    </source>
</evidence>
<evidence type="ECO:0000256" key="1">
    <source>
        <dbReference type="SAM" id="MobiDB-lite"/>
    </source>
</evidence>
<evidence type="ECO:0000313" key="3">
    <source>
        <dbReference type="EMBL" id="MCW1885462.1"/>
    </source>
</evidence>
<proteinExistence type="predicted"/>
<protein>
    <submittedName>
        <fullName evidence="3">Uncharacterized protein</fullName>
    </submittedName>
</protein>
<sequence length="293" mass="32496">MKRRGFQAFAGAICSLLLGSAVVNAHEDPLGEIHPEVSEKDGNFAIKFRASIPNQTPEDWLNPKYFGMIFSPQGKLLAPRHAIPTSPPDKEHSDPESPSKESLRVGELTGTFTKDPSGKPGYAIESPDGSTRRVKLLWPDGVKLVHLESSIPTKEGIAVIGKEDLEILKVYWFPLEEGVKPTILTIGVTECIYDFPVASNPVFAGGRLWVAYMRPEMAGAGDDKKKVTKLRLWSWKPGEKDARDEELDSPGDWNTSLSLCAIGDRLCLAYHCVNYSKWKSEESRIVTVFREAK</sequence>
<comment type="caution">
    <text evidence="3">The sequence shown here is derived from an EMBL/GenBank/DDBJ whole genome shotgun (WGS) entry which is preliminary data.</text>
</comment>
<evidence type="ECO:0000256" key="2">
    <source>
        <dbReference type="SAM" id="SignalP"/>
    </source>
</evidence>